<dbReference type="EMBL" id="DS698177">
    <property type="protein sequence ID" value="EEC05131.1"/>
    <property type="molecule type" value="Genomic_DNA"/>
</dbReference>
<accession>B7PEV9</accession>
<gene>
    <name evidence="12" type="ORF">IscW_ISCW017833</name>
</gene>
<dbReference type="EC" id="2.3.2.27" evidence="3"/>
<evidence type="ECO:0000313" key="13">
    <source>
        <dbReference type="EnsemblMetazoa" id="ISCW017833-PA"/>
    </source>
</evidence>
<keyword evidence="5" id="KW-0227">DNA damage</keyword>
<dbReference type="Gene3D" id="3.30.40.10">
    <property type="entry name" value="Zinc/RING finger domain, C3HC4 (zinc finger)"/>
    <property type="match status" value="1"/>
</dbReference>
<evidence type="ECO:0000256" key="10">
    <source>
        <dbReference type="PROSITE-ProRule" id="PRU00175"/>
    </source>
</evidence>
<evidence type="ECO:0000256" key="9">
    <source>
        <dbReference type="ARBA" id="ARBA00023242"/>
    </source>
</evidence>
<dbReference type="VEuPathDB" id="VectorBase:ISCW017833"/>
<dbReference type="InterPro" id="IPR013083">
    <property type="entry name" value="Znf_RING/FYVE/PHD"/>
</dbReference>
<evidence type="ECO:0000256" key="1">
    <source>
        <dbReference type="ARBA" id="ARBA00000900"/>
    </source>
</evidence>
<evidence type="ECO:0000256" key="3">
    <source>
        <dbReference type="ARBA" id="ARBA00012483"/>
    </source>
</evidence>
<keyword evidence="8" id="KW-0862">Zinc</keyword>
<keyword evidence="6 10" id="KW-0863">Zinc-finger</keyword>
<evidence type="ECO:0000256" key="2">
    <source>
        <dbReference type="ARBA" id="ARBA00004123"/>
    </source>
</evidence>
<sequence length="206" mass="23127">CPVCLGVRAEPVTLPCGHGVCLTCFEQSLHLANKECPLCRLRISSWARRAAREGTLVDEALRARIRRHLSQPEEPGETDSADPPVAAVNHRLCLPGEIRLEFEEQARLEAERLERERREQLLAGEALALALAAEERRAWQETQERILREDQELARCLSSGADESRTSHEVALQVEADLRLARQLQQTELPTRSYALRPRGKGPACV</sequence>
<dbReference type="GO" id="GO:0004842">
    <property type="term" value="F:ubiquitin-protein transferase activity"/>
    <property type="evidence" value="ECO:0000318"/>
    <property type="project" value="GO_Central"/>
</dbReference>
<keyword evidence="14" id="KW-1185">Reference proteome</keyword>
<dbReference type="InParanoid" id="B7PEV9"/>
<keyword evidence="4" id="KW-0808">Transferase</keyword>
<reference evidence="12 14" key="1">
    <citation type="submission" date="2008-03" db="EMBL/GenBank/DDBJ databases">
        <title>Annotation of Ixodes scapularis.</title>
        <authorList>
            <consortium name="Ixodes scapularis Genome Project Consortium"/>
            <person name="Caler E."/>
            <person name="Hannick L.I."/>
            <person name="Bidwell S."/>
            <person name="Joardar V."/>
            <person name="Thiagarajan M."/>
            <person name="Amedeo P."/>
            <person name="Galinsky K.J."/>
            <person name="Schobel S."/>
            <person name="Inman J."/>
            <person name="Hostetler J."/>
            <person name="Miller J."/>
            <person name="Hammond M."/>
            <person name="Megy K."/>
            <person name="Lawson D."/>
            <person name="Kodira C."/>
            <person name="Sutton G."/>
            <person name="Meyer J."/>
            <person name="Hill C.A."/>
            <person name="Birren B."/>
            <person name="Nene V."/>
            <person name="Collins F."/>
            <person name="Alarcon-Chaidez F."/>
            <person name="Wikel S."/>
            <person name="Strausberg R."/>
        </authorList>
    </citation>
    <scope>NUCLEOTIDE SEQUENCE [LARGE SCALE GENOMIC DNA]</scope>
    <source>
        <strain evidence="14">Wikel</strain>
        <strain evidence="12">Wikel colony</strain>
    </source>
</reference>
<dbReference type="GO" id="GO:0031491">
    <property type="term" value="F:nucleosome binding"/>
    <property type="evidence" value="ECO:0000318"/>
    <property type="project" value="GO_Central"/>
</dbReference>
<dbReference type="GO" id="GO:0008270">
    <property type="term" value="F:zinc ion binding"/>
    <property type="evidence" value="ECO:0007669"/>
    <property type="project" value="UniProtKB-KW"/>
</dbReference>
<evidence type="ECO:0000259" key="11">
    <source>
        <dbReference type="PROSITE" id="PS50089"/>
    </source>
</evidence>
<keyword evidence="9" id="KW-0539">Nucleus</keyword>
<protein>
    <recommendedName>
        <fullName evidence="3">RING-type E3 ubiquitin transferase</fullName>
        <ecNumber evidence="3">2.3.2.27</ecNumber>
    </recommendedName>
</protein>
<dbReference type="VEuPathDB" id="VectorBase:ISCP_002779"/>
<proteinExistence type="predicted"/>
<reference evidence="13" key="2">
    <citation type="submission" date="2020-05" db="UniProtKB">
        <authorList>
            <consortium name="EnsemblMetazoa"/>
        </authorList>
    </citation>
    <scope>IDENTIFICATION</scope>
    <source>
        <strain evidence="13">wikel</strain>
    </source>
</reference>
<dbReference type="Pfam" id="PF13920">
    <property type="entry name" value="zf-C3HC4_3"/>
    <property type="match status" value="1"/>
</dbReference>
<keyword evidence="7" id="KW-0833">Ubl conjugation pathway</keyword>
<dbReference type="EMBL" id="ABJB010995305">
    <property type="status" value="NOT_ANNOTATED_CDS"/>
    <property type="molecule type" value="Genomic_DNA"/>
</dbReference>
<dbReference type="PANTHER" id="PTHR23328">
    <property type="entry name" value="RING-TYPE DOMAIN-CONTAINING PROTEIN"/>
    <property type="match status" value="1"/>
</dbReference>
<dbReference type="PANTHER" id="PTHR23328:SF0">
    <property type="entry name" value="RING-TYPE DOMAIN-CONTAINING PROTEIN"/>
    <property type="match status" value="1"/>
</dbReference>
<dbReference type="GO" id="GO:0061630">
    <property type="term" value="F:ubiquitin protein ligase activity"/>
    <property type="evidence" value="ECO:0007669"/>
    <property type="project" value="UniProtKB-EC"/>
</dbReference>
<dbReference type="Proteomes" id="UP000001555">
    <property type="component" value="Unassembled WGS sequence"/>
</dbReference>
<feature type="non-terminal residue" evidence="12">
    <location>
        <position position="1"/>
    </location>
</feature>
<evidence type="ECO:0000256" key="4">
    <source>
        <dbReference type="ARBA" id="ARBA00022679"/>
    </source>
</evidence>
<dbReference type="SMART" id="SM00184">
    <property type="entry name" value="RING"/>
    <property type="match status" value="1"/>
</dbReference>
<dbReference type="HOGENOM" id="CLU_095365_0_0_1"/>
<evidence type="ECO:0000313" key="14">
    <source>
        <dbReference type="Proteomes" id="UP000001555"/>
    </source>
</evidence>
<dbReference type="PaxDb" id="6945-B7PEV9"/>
<dbReference type="SUPFAM" id="SSF57850">
    <property type="entry name" value="RING/U-box"/>
    <property type="match status" value="1"/>
</dbReference>
<dbReference type="PROSITE" id="PS50089">
    <property type="entry name" value="ZF_RING_2"/>
    <property type="match status" value="1"/>
</dbReference>
<dbReference type="InterPro" id="IPR001841">
    <property type="entry name" value="Znf_RING"/>
</dbReference>
<dbReference type="OrthoDB" id="6507357at2759"/>
<dbReference type="AlphaFoldDB" id="B7PEV9"/>
<dbReference type="VEuPathDB" id="VectorBase:ISCI017833"/>
<dbReference type="GO" id="GO:0006302">
    <property type="term" value="P:double-strand break repair"/>
    <property type="evidence" value="ECO:0000318"/>
    <property type="project" value="GO_Central"/>
</dbReference>
<name>B7PEV9_IXOSC</name>
<comment type="catalytic activity">
    <reaction evidence="1">
        <text>S-ubiquitinyl-[E2 ubiquitin-conjugating enzyme]-L-cysteine + [acceptor protein]-L-lysine = [E2 ubiquitin-conjugating enzyme]-L-cysteine + N(6)-ubiquitinyl-[acceptor protein]-L-lysine.</text>
        <dbReference type="EC" id="2.3.2.27"/>
    </reaction>
</comment>
<evidence type="ECO:0000313" key="12">
    <source>
        <dbReference type="EMBL" id="EEC05131.1"/>
    </source>
</evidence>
<comment type="subcellular location">
    <subcellularLocation>
        <location evidence="2">Nucleus</location>
    </subcellularLocation>
</comment>
<evidence type="ECO:0000256" key="8">
    <source>
        <dbReference type="ARBA" id="ARBA00022833"/>
    </source>
</evidence>
<dbReference type="InterPro" id="IPR051657">
    <property type="entry name" value="RNF168/RNF169_E3_ubiq-ligase"/>
</dbReference>
<dbReference type="GO" id="GO:0005634">
    <property type="term" value="C:nucleus"/>
    <property type="evidence" value="ECO:0000318"/>
    <property type="project" value="GO_Central"/>
</dbReference>
<evidence type="ECO:0000256" key="6">
    <source>
        <dbReference type="ARBA" id="ARBA00022771"/>
    </source>
</evidence>
<keyword evidence="6 10" id="KW-0479">Metal-binding</keyword>
<dbReference type="STRING" id="6945.B7PEV9"/>
<organism>
    <name type="scientific">Ixodes scapularis</name>
    <name type="common">Black-legged tick</name>
    <name type="synonym">Deer tick</name>
    <dbReference type="NCBI Taxonomy" id="6945"/>
    <lineage>
        <taxon>Eukaryota</taxon>
        <taxon>Metazoa</taxon>
        <taxon>Ecdysozoa</taxon>
        <taxon>Arthropoda</taxon>
        <taxon>Chelicerata</taxon>
        <taxon>Arachnida</taxon>
        <taxon>Acari</taxon>
        <taxon>Parasitiformes</taxon>
        <taxon>Ixodida</taxon>
        <taxon>Ixodoidea</taxon>
        <taxon>Ixodidae</taxon>
        <taxon>Ixodinae</taxon>
        <taxon>Ixodes</taxon>
    </lineage>
</organism>
<feature type="domain" description="RING-type" evidence="11">
    <location>
        <begin position="1"/>
        <end position="40"/>
    </location>
</feature>
<evidence type="ECO:0000256" key="7">
    <source>
        <dbReference type="ARBA" id="ARBA00022786"/>
    </source>
</evidence>
<dbReference type="EnsemblMetazoa" id="ISCW017833-RA">
    <property type="protein sequence ID" value="ISCW017833-PA"/>
    <property type="gene ID" value="ISCW017833"/>
</dbReference>
<dbReference type="GO" id="GO:0035861">
    <property type="term" value="C:site of double-strand break"/>
    <property type="evidence" value="ECO:0000318"/>
    <property type="project" value="GO_Central"/>
</dbReference>
<evidence type="ECO:0000256" key="5">
    <source>
        <dbReference type="ARBA" id="ARBA00022763"/>
    </source>
</evidence>